<keyword evidence="5" id="KW-1185">Reference proteome</keyword>
<feature type="domain" description="FAD-binding" evidence="3">
    <location>
        <begin position="7"/>
        <end position="173"/>
    </location>
</feature>
<sequence length="407" mass="43029">MPSISSALVIGGGIAGPVTATALRLAGVDAHVVEAYPDADSGAGGSLALAANGQTALDVLGLGDAVRAIGIPIAHSRMTVGTKDLGALPSIAGVEPMRMVRRGQLQRVLHDGAVRAGATYSYGRRLVRVEGAASGVTAIFDDGGTESADVIIGADGARSTIRSIIDPAAPGPHYTGLLSFEGRADAGLSGARVPGAEADFDGMTFAFGSRAYYLYWPEPDDTIVWGANLPSKAYLSLTDARKTPNEEWLRILRATYAGDRPGERLVESTTVEGLDATGAIHIMPSVPNWHRDRLVLVGDAVHAPSNSTGQGASLAIESAIELARALRDAPDPTSAFAAYERARRPRVEAITRRGARVNSTKNPGPMAQRMMGVVMPLMMRFMDFEKTMGPEQRFRIDWEQPFPLGSR</sequence>
<organism evidence="4 5">
    <name type="scientific">Naasia lichenicola</name>
    <dbReference type="NCBI Taxonomy" id="2565933"/>
    <lineage>
        <taxon>Bacteria</taxon>
        <taxon>Bacillati</taxon>
        <taxon>Actinomycetota</taxon>
        <taxon>Actinomycetes</taxon>
        <taxon>Micrococcales</taxon>
        <taxon>Microbacteriaceae</taxon>
        <taxon>Naasia</taxon>
    </lineage>
</organism>
<feature type="domain" description="FAD-binding" evidence="3">
    <location>
        <begin position="288"/>
        <end position="353"/>
    </location>
</feature>
<name>A0A4S4FPU6_9MICO</name>
<dbReference type="InterPro" id="IPR050493">
    <property type="entry name" value="FAD-dep_Monooxygenase_BioMet"/>
</dbReference>
<evidence type="ECO:0000313" key="5">
    <source>
        <dbReference type="Proteomes" id="UP000309133"/>
    </source>
</evidence>
<evidence type="ECO:0000259" key="3">
    <source>
        <dbReference type="Pfam" id="PF01494"/>
    </source>
</evidence>
<gene>
    <name evidence="4" type="ORF">E6C64_05910</name>
</gene>
<dbReference type="Pfam" id="PF01494">
    <property type="entry name" value="FAD_binding_3"/>
    <property type="match status" value="2"/>
</dbReference>
<dbReference type="InterPro" id="IPR002938">
    <property type="entry name" value="FAD-bd"/>
</dbReference>
<evidence type="ECO:0000313" key="4">
    <source>
        <dbReference type="EMBL" id="THG31605.1"/>
    </source>
</evidence>
<dbReference type="OrthoDB" id="9782160at2"/>
<proteinExistence type="predicted"/>
<protein>
    <submittedName>
        <fullName evidence="4">FAD-dependent monooxygenase</fullName>
    </submittedName>
</protein>
<dbReference type="PRINTS" id="PR00420">
    <property type="entry name" value="RNGMNOXGNASE"/>
</dbReference>
<dbReference type="SUPFAM" id="SSF51905">
    <property type="entry name" value="FAD/NAD(P)-binding domain"/>
    <property type="match status" value="1"/>
</dbReference>
<evidence type="ECO:0000256" key="1">
    <source>
        <dbReference type="ARBA" id="ARBA00023002"/>
    </source>
</evidence>
<keyword evidence="1" id="KW-0560">Oxidoreductase</keyword>
<dbReference type="InterPro" id="IPR036188">
    <property type="entry name" value="FAD/NAD-bd_sf"/>
</dbReference>
<keyword evidence="2 4" id="KW-0503">Monooxygenase</keyword>
<dbReference type="Proteomes" id="UP000309133">
    <property type="component" value="Unassembled WGS sequence"/>
</dbReference>
<dbReference type="PANTHER" id="PTHR13789">
    <property type="entry name" value="MONOOXYGENASE"/>
    <property type="match status" value="1"/>
</dbReference>
<dbReference type="GO" id="GO:0004497">
    <property type="term" value="F:monooxygenase activity"/>
    <property type="evidence" value="ECO:0007669"/>
    <property type="project" value="UniProtKB-KW"/>
</dbReference>
<accession>A0A4S4FPU6</accession>
<dbReference type="EMBL" id="SSSM01000003">
    <property type="protein sequence ID" value="THG31605.1"/>
    <property type="molecule type" value="Genomic_DNA"/>
</dbReference>
<comment type="caution">
    <text evidence="4">The sequence shown here is derived from an EMBL/GenBank/DDBJ whole genome shotgun (WGS) entry which is preliminary data.</text>
</comment>
<dbReference type="RefSeq" id="WP_136426725.1">
    <property type="nucleotide sequence ID" value="NZ_SSSM01000003.1"/>
</dbReference>
<dbReference type="GO" id="GO:0071949">
    <property type="term" value="F:FAD binding"/>
    <property type="evidence" value="ECO:0007669"/>
    <property type="project" value="InterPro"/>
</dbReference>
<dbReference type="PANTHER" id="PTHR13789:SF309">
    <property type="entry name" value="PUTATIVE (AFU_ORTHOLOGUE AFUA_6G14510)-RELATED"/>
    <property type="match status" value="1"/>
</dbReference>
<reference evidence="4 5" key="1">
    <citation type="submission" date="2019-04" db="EMBL/GenBank/DDBJ databases">
        <authorList>
            <person name="Jiang L."/>
        </authorList>
    </citation>
    <scope>NUCLEOTIDE SEQUENCE [LARGE SCALE GENOMIC DNA]</scope>
    <source>
        <strain evidence="4 5">YIM 131853</strain>
    </source>
</reference>
<dbReference type="Gene3D" id="3.50.50.60">
    <property type="entry name" value="FAD/NAD(P)-binding domain"/>
    <property type="match status" value="1"/>
</dbReference>
<evidence type="ECO:0000256" key="2">
    <source>
        <dbReference type="ARBA" id="ARBA00023033"/>
    </source>
</evidence>
<dbReference type="AlphaFoldDB" id="A0A4S4FPU6"/>